<dbReference type="GO" id="GO:0008270">
    <property type="term" value="F:zinc ion binding"/>
    <property type="evidence" value="ECO:0007669"/>
    <property type="project" value="UniProtKB-KW"/>
</dbReference>
<comment type="caution">
    <text evidence="4">The sequence shown here is derived from an EMBL/GenBank/DDBJ whole genome shotgun (WGS) entry which is preliminary data.</text>
</comment>
<dbReference type="Proteomes" id="UP000251960">
    <property type="component" value="Chromosome 2"/>
</dbReference>
<keyword evidence="1" id="KW-0862">Zinc</keyword>
<sequence>MDVVELDAARHGCKVCGKSFLSGRSLGGHMRSHISLGEAALEVHAADELTPVSPNDGRGCDGLVAYGLRENPRKTRRLSDFADEKDVGHGAECGKSWRSLFGHIRNHASGDRYRDDNDEDVEEDESPVEEGEAEEAEMVKPTEAHVAALTVLSASPRRRRRSMRVAAPPPRVLSGFEKETEDVALCLLMLSRDTGMCSSPAKNETLESAKKIKIKIKIKGGVAKNRKRASRKNQHDPVPVAPKRTRYECPGCRKLFSSYQALGGHRASHKRMNASCSSPKNKITPAASSAPPEPSTTETYTSFNTMSPSASPDSVAIGFGKPKDDEAVPDAELEHKRSHLMSCESNGVDLYYVAGAGADHQEQHSAVADGLLDLNFPPAAADET</sequence>
<protein>
    <submittedName>
        <fullName evidence="4">Zinc finger protein ZAT9</fullName>
    </submittedName>
</protein>
<dbReference type="PANTHER" id="PTHR46326:SF11">
    <property type="entry name" value="OS07G0598800 PROTEIN"/>
    <property type="match status" value="1"/>
</dbReference>
<dbReference type="PROSITE" id="PS00028">
    <property type="entry name" value="ZINC_FINGER_C2H2_1"/>
    <property type="match status" value="2"/>
</dbReference>
<accession>A0A3L6FQS6</accession>
<feature type="compositionally biased region" description="Acidic residues" evidence="2">
    <location>
        <begin position="116"/>
        <end position="131"/>
    </location>
</feature>
<evidence type="ECO:0000313" key="5">
    <source>
        <dbReference type="Proteomes" id="UP000251960"/>
    </source>
</evidence>
<feature type="compositionally biased region" description="Low complexity" evidence="2">
    <location>
        <begin position="284"/>
        <end position="299"/>
    </location>
</feature>
<dbReference type="SMART" id="SM00355">
    <property type="entry name" value="ZnF_C2H2"/>
    <property type="match status" value="2"/>
</dbReference>
<feature type="region of interest" description="Disordered" evidence="2">
    <location>
        <begin position="271"/>
        <end position="300"/>
    </location>
</feature>
<evidence type="ECO:0000256" key="2">
    <source>
        <dbReference type="SAM" id="MobiDB-lite"/>
    </source>
</evidence>
<feature type="region of interest" description="Disordered" evidence="2">
    <location>
        <begin position="221"/>
        <end position="242"/>
    </location>
</feature>
<feature type="region of interest" description="Disordered" evidence="2">
    <location>
        <begin position="108"/>
        <end position="131"/>
    </location>
</feature>
<gene>
    <name evidence="4" type="primary">ZAT9_3</name>
    <name evidence="4" type="ORF">Zm00014a_031402</name>
</gene>
<dbReference type="GO" id="GO:0006355">
    <property type="term" value="P:regulation of DNA-templated transcription"/>
    <property type="evidence" value="ECO:0007669"/>
    <property type="project" value="InterPro"/>
</dbReference>
<feature type="domain" description="C2H2-type" evidence="3">
    <location>
        <begin position="11"/>
        <end position="38"/>
    </location>
</feature>
<keyword evidence="1" id="KW-0863">Zinc-finger</keyword>
<reference evidence="4 5" key="1">
    <citation type="journal article" date="2018" name="Nat. Genet.">
        <title>Extensive intraspecific gene order and gene structural variations between Mo17 and other maize genomes.</title>
        <authorList>
            <person name="Sun S."/>
            <person name="Zhou Y."/>
            <person name="Chen J."/>
            <person name="Shi J."/>
            <person name="Zhao H."/>
            <person name="Zhao H."/>
            <person name="Song W."/>
            <person name="Zhang M."/>
            <person name="Cui Y."/>
            <person name="Dong X."/>
            <person name="Liu H."/>
            <person name="Ma X."/>
            <person name="Jiao Y."/>
            <person name="Wang B."/>
            <person name="Wei X."/>
            <person name="Stein J.C."/>
            <person name="Glaubitz J.C."/>
            <person name="Lu F."/>
            <person name="Yu G."/>
            <person name="Liang C."/>
            <person name="Fengler K."/>
            <person name="Li B."/>
            <person name="Rafalski A."/>
            <person name="Schnable P.S."/>
            <person name="Ware D.H."/>
            <person name="Buckler E.S."/>
            <person name="Lai J."/>
        </authorList>
    </citation>
    <scope>NUCLEOTIDE SEQUENCE [LARGE SCALE GENOMIC DNA]</scope>
    <source>
        <strain evidence="5">cv. Missouri 17</strain>
        <tissue evidence="4">Seedling</tissue>
    </source>
</reference>
<evidence type="ECO:0000256" key="1">
    <source>
        <dbReference type="PROSITE-ProRule" id="PRU00042"/>
    </source>
</evidence>
<evidence type="ECO:0000313" key="4">
    <source>
        <dbReference type="EMBL" id="PWZ37046.1"/>
    </source>
</evidence>
<dbReference type="EMBL" id="NCVQ01000003">
    <property type="protein sequence ID" value="PWZ37046.1"/>
    <property type="molecule type" value="Genomic_DNA"/>
</dbReference>
<dbReference type="ExpressionAtlas" id="A0A3L6FQS6">
    <property type="expression patterns" value="baseline and differential"/>
</dbReference>
<evidence type="ECO:0000259" key="3">
    <source>
        <dbReference type="PROSITE" id="PS50157"/>
    </source>
</evidence>
<dbReference type="InterPro" id="IPR013087">
    <property type="entry name" value="Znf_C2H2_type"/>
</dbReference>
<proteinExistence type="predicted"/>
<organism evidence="4 5">
    <name type="scientific">Zea mays</name>
    <name type="common">Maize</name>
    <dbReference type="NCBI Taxonomy" id="4577"/>
    <lineage>
        <taxon>Eukaryota</taxon>
        <taxon>Viridiplantae</taxon>
        <taxon>Streptophyta</taxon>
        <taxon>Embryophyta</taxon>
        <taxon>Tracheophyta</taxon>
        <taxon>Spermatophyta</taxon>
        <taxon>Magnoliopsida</taxon>
        <taxon>Liliopsida</taxon>
        <taxon>Poales</taxon>
        <taxon>Poaceae</taxon>
        <taxon>PACMAD clade</taxon>
        <taxon>Panicoideae</taxon>
        <taxon>Andropogonodae</taxon>
        <taxon>Andropogoneae</taxon>
        <taxon>Tripsacinae</taxon>
        <taxon>Zea</taxon>
    </lineage>
</organism>
<dbReference type="Pfam" id="PF13912">
    <property type="entry name" value="zf-C2H2_6"/>
    <property type="match status" value="2"/>
</dbReference>
<keyword evidence="1" id="KW-0479">Metal-binding</keyword>
<feature type="compositionally biased region" description="Basic residues" evidence="2">
    <location>
        <begin position="221"/>
        <end position="232"/>
    </location>
</feature>
<dbReference type="InterPro" id="IPR044303">
    <property type="entry name" value="ZAT1/4/9"/>
</dbReference>
<name>A0A3L6FQS6_MAIZE</name>
<feature type="domain" description="C2H2-type" evidence="3">
    <location>
        <begin position="247"/>
        <end position="274"/>
    </location>
</feature>
<dbReference type="InterPro" id="IPR036236">
    <property type="entry name" value="Znf_C2H2_sf"/>
</dbReference>
<dbReference type="SUPFAM" id="SSF57667">
    <property type="entry name" value="beta-beta-alpha zinc fingers"/>
    <property type="match status" value="1"/>
</dbReference>
<dbReference type="PANTHER" id="PTHR46326">
    <property type="entry name" value="ZINC FINGER PROTEIN ZAT1-RELATED"/>
    <property type="match status" value="1"/>
</dbReference>
<dbReference type="AlphaFoldDB" id="A0A3L6FQS6"/>
<dbReference type="PROSITE" id="PS50157">
    <property type="entry name" value="ZINC_FINGER_C2H2_2"/>
    <property type="match status" value="2"/>
</dbReference>